<name>Q6MEF0_PARUW</name>
<reference evidence="2 3" key="1">
    <citation type="journal article" date="2004" name="Science">
        <title>Illuminating the evolutionary history of chlamydiae.</title>
        <authorList>
            <person name="Horn M."/>
            <person name="Collingro A."/>
            <person name="Schmitz-Esser S."/>
            <person name="Beier C.L."/>
            <person name="Purkhold U."/>
            <person name="Fartmann B."/>
            <person name="Brandt P."/>
            <person name="Nyakatura G.J."/>
            <person name="Droege M."/>
            <person name="Frishman D."/>
            <person name="Rattei T."/>
            <person name="Mewes H."/>
            <person name="Wagner M."/>
        </authorList>
    </citation>
    <scope>NUCLEOTIDE SEQUENCE [LARGE SCALE GENOMIC DNA]</scope>
    <source>
        <strain evidence="2 3">UWE25</strain>
    </source>
</reference>
<dbReference type="Proteomes" id="UP000000529">
    <property type="component" value="Chromosome"/>
</dbReference>
<protein>
    <recommendedName>
        <fullName evidence="1">DM2 domain-containing protein</fullName>
    </recommendedName>
</protein>
<dbReference type="InterPro" id="IPR003121">
    <property type="entry name" value="SWIB_MDM2_domain"/>
</dbReference>
<dbReference type="AlphaFoldDB" id="Q6MEF0"/>
<dbReference type="eggNOG" id="COG5531">
    <property type="taxonomic scope" value="Bacteria"/>
</dbReference>
<dbReference type="PROSITE" id="PS51925">
    <property type="entry name" value="SWIB_MDM2"/>
    <property type="match status" value="1"/>
</dbReference>
<dbReference type="InterPro" id="IPR036885">
    <property type="entry name" value="SWIB_MDM2_dom_sf"/>
</dbReference>
<dbReference type="PANTHER" id="PTHR13844">
    <property type="entry name" value="SWI/SNF-RELATED MATRIX-ASSOCIATED ACTIN-DEPENDENT REGULATOR OF CHROMATIN SUBFAMILY D"/>
    <property type="match status" value="1"/>
</dbReference>
<dbReference type="OrthoDB" id="680184at2"/>
<dbReference type="Gene3D" id="1.10.245.10">
    <property type="entry name" value="SWIB/MDM2 domain"/>
    <property type="match status" value="1"/>
</dbReference>
<proteinExistence type="predicted"/>
<organism evidence="2 3">
    <name type="scientific">Protochlamydia amoebophila (strain UWE25)</name>
    <dbReference type="NCBI Taxonomy" id="264201"/>
    <lineage>
        <taxon>Bacteria</taxon>
        <taxon>Pseudomonadati</taxon>
        <taxon>Chlamydiota</taxon>
        <taxon>Chlamydiia</taxon>
        <taxon>Parachlamydiales</taxon>
        <taxon>Parachlamydiaceae</taxon>
        <taxon>Candidatus Protochlamydia</taxon>
    </lineage>
</organism>
<dbReference type="STRING" id="264201.pc0325"/>
<dbReference type="HOGENOM" id="CLU_046065_5_1_0"/>
<dbReference type="CDD" id="cd10567">
    <property type="entry name" value="SWIB-MDM2_like"/>
    <property type="match status" value="1"/>
</dbReference>
<dbReference type="KEGG" id="pcu:PC_RS01585"/>
<dbReference type="InterPro" id="IPR019835">
    <property type="entry name" value="SWIB_domain"/>
</dbReference>
<dbReference type="RefSeq" id="WP_011174875.1">
    <property type="nucleotide sequence ID" value="NC_005861.2"/>
</dbReference>
<dbReference type="SMART" id="SM00151">
    <property type="entry name" value="SWIB"/>
    <property type="match status" value="1"/>
</dbReference>
<sequence>MTKDTKDKKNSAFMRPVQVSEVLAEIVGNGPMPRTEVTKRVWDYIKKNKLQDQTNKRNINPDAKLGKVLGSDQSIDMFKMTSKIAKHLKEPEMSSTKQ</sequence>
<evidence type="ECO:0000313" key="3">
    <source>
        <dbReference type="Proteomes" id="UP000000529"/>
    </source>
</evidence>
<gene>
    <name evidence="2" type="ORF">PC_RS01585</name>
</gene>
<dbReference type="Pfam" id="PF02201">
    <property type="entry name" value="SWIB"/>
    <property type="match status" value="1"/>
</dbReference>
<dbReference type="SUPFAM" id="SSF47592">
    <property type="entry name" value="SWIB/MDM2 domain"/>
    <property type="match status" value="1"/>
</dbReference>
<accession>Q6MEF0</accession>
<evidence type="ECO:0000313" key="2">
    <source>
        <dbReference type="EMBL" id="CAF23049.1"/>
    </source>
</evidence>
<feature type="domain" description="DM2" evidence="1">
    <location>
        <begin position="12"/>
        <end position="90"/>
    </location>
</feature>
<keyword evidence="3" id="KW-1185">Reference proteome</keyword>
<evidence type="ECO:0000259" key="1">
    <source>
        <dbReference type="PROSITE" id="PS51925"/>
    </source>
</evidence>
<dbReference type="EMBL" id="BX908798">
    <property type="protein sequence ID" value="CAF23049.1"/>
    <property type="molecule type" value="Genomic_DNA"/>
</dbReference>